<keyword evidence="2" id="KW-1185">Reference proteome</keyword>
<evidence type="ECO:0000313" key="2">
    <source>
        <dbReference type="Proteomes" id="UP000615760"/>
    </source>
</evidence>
<gene>
    <name evidence="1" type="ORF">GCM10007424_23530</name>
</gene>
<dbReference type="EMBL" id="BMJE01000006">
    <property type="protein sequence ID" value="GGB82789.1"/>
    <property type="molecule type" value="Genomic_DNA"/>
</dbReference>
<sequence length="91" mass="10726">MELKDELITDWETIMSGIKQTASKVPGWKVKVLKDKHIVINKDWKVICHFINNQFVEAVVSYQDEDYLTVRHVKLYTVTINIVLNYIKMNT</sequence>
<accession>A0ABQ1JZ76</accession>
<reference evidence="2" key="1">
    <citation type="journal article" date="2019" name="Int. J. Syst. Evol. Microbiol.">
        <title>The Global Catalogue of Microorganisms (GCM) 10K type strain sequencing project: providing services to taxonomists for standard genome sequencing and annotation.</title>
        <authorList>
            <consortium name="The Broad Institute Genomics Platform"/>
            <consortium name="The Broad Institute Genome Sequencing Center for Infectious Disease"/>
            <person name="Wu L."/>
            <person name="Ma J."/>
        </authorList>
    </citation>
    <scope>NUCLEOTIDE SEQUENCE [LARGE SCALE GENOMIC DNA]</scope>
    <source>
        <strain evidence="2">CGMCC 1.15461</strain>
    </source>
</reference>
<name>A0ABQ1JZ76_9FLAO</name>
<evidence type="ECO:0000313" key="1">
    <source>
        <dbReference type="EMBL" id="GGB82789.1"/>
    </source>
</evidence>
<organism evidence="1 2">
    <name type="scientific">Flavobacterium suaedae</name>
    <dbReference type="NCBI Taxonomy" id="1767027"/>
    <lineage>
        <taxon>Bacteria</taxon>
        <taxon>Pseudomonadati</taxon>
        <taxon>Bacteroidota</taxon>
        <taxon>Flavobacteriia</taxon>
        <taxon>Flavobacteriales</taxon>
        <taxon>Flavobacteriaceae</taxon>
        <taxon>Flavobacterium</taxon>
    </lineage>
</organism>
<dbReference type="Proteomes" id="UP000615760">
    <property type="component" value="Unassembled WGS sequence"/>
</dbReference>
<proteinExistence type="predicted"/>
<dbReference type="RefSeq" id="WP_188621499.1">
    <property type="nucleotide sequence ID" value="NZ_BMJE01000006.1"/>
</dbReference>
<evidence type="ECO:0008006" key="3">
    <source>
        <dbReference type="Google" id="ProtNLM"/>
    </source>
</evidence>
<protein>
    <recommendedName>
        <fullName evidence="3">Phage protein</fullName>
    </recommendedName>
</protein>
<comment type="caution">
    <text evidence="1">The sequence shown here is derived from an EMBL/GenBank/DDBJ whole genome shotgun (WGS) entry which is preliminary data.</text>
</comment>